<accession>A0A9W6K9H8</accession>
<dbReference type="AlphaFoldDB" id="A0A9W6K9H8"/>
<reference evidence="2" key="2">
    <citation type="submission" date="2023-01" db="EMBL/GenBank/DDBJ databases">
        <authorList>
            <person name="Sun Q."/>
            <person name="Evtushenko L."/>
        </authorList>
    </citation>
    <scope>NUCLEOTIDE SEQUENCE</scope>
    <source>
        <strain evidence="2">VKM B-2935</strain>
    </source>
</reference>
<keyword evidence="3" id="KW-1185">Reference proteome</keyword>
<organism evidence="2 3">
    <name type="scientific">Pseudomonas turukhanskensis</name>
    <dbReference type="NCBI Taxonomy" id="1806536"/>
    <lineage>
        <taxon>Bacteria</taxon>
        <taxon>Pseudomonadati</taxon>
        <taxon>Pseudomonadota</taxon>
        <taxon>Gammaproteobacteria</taxon>
        <taxon>Pseudomonadales</taxon>
        <taxon>Pseudomonadaceae</taxon>
        <taxon>Pseudomonas</taxon>
    </lineage>
</organism>
<evidence type="ECO:0000313" key="3">
    <source>
        <dbReference type="Proteomes" id="UP001143328"/>
    </source>
</evidence>
<protein>
    <submittedName>
        <fullName evidence="2">Uncharacterized protein</fullName>
    </submittedName>
</protein>
<feature type="chain" id="PRO_5040729273" evidence="1">
    <location>
        <begin position="20"/>
        <end position="181"/>
    </location>
</feature>
<sequence length="181" mass="19180">MKIALLPAALALFCTVALAEGGAVEDTPAANADAPPKELVTQVDHLVALLRDGFATGYPEATMSATLNTSPSSQLTLAVFTVEGFAMGNSYNQYLAVFEPDANEAGDPHYRLIDTLQIGGDNFRAIQDLTNASVSRDENTGVIQLNLPALANTEDDSPNFPSQPVVIALTLEHDRLAEVKP</sequence>
<dbReference type="EMBL" id="BSFN01000029">
    <property type="protein sequence ID" value="GLK91921.1"/>
    <property type="molecule type" value="Genomic_DNA"/>
</dbReference>
<gene>
    <name evidence="2" type="ORF">GCM10017655_49850</name>
</gene>
<evidence type="ECO:0000313" key="2">
    <source>
        <dbReference type="EMBL" id="GLK91921.1"/>
    </source>
</evidence>
<evidence type="ECO:0000256" key="1">
    <source>
        <dbReference type="SAM" id="SignalP"/>
    </source>
</evidence>
<feature type="signal peptide" evidence="1">
    <location>
        <begin position="1"/>
        <end position="19"/>
    </location>
</feature>
<proteinExistence type="predicted"/>
<dbReference type="RefSeq" id="WP_271198188.1">
    <property type="nucleotide sequence ID" value="NZ_BSFN01000029.1"/>
</dbReference>
<comment type="caution">
    <text evidence="2">The sequence shown here is derived from an EMBL/GenBank/DDBJ whole genome shotgun (WGS) entry which is preliminary data.</text>
</comment>
<keyword evidence="1" id="KW-0732">Signal</keyword>
<reference evidence="2" key="1">
    <citation type="journal article" date="2014" name="Int. J. Syst. Evol. Microbiol.">
        <title>Complete genome sequence of Corynebacterium casei LMG S-19264T (=DSM 44701T), isolated from a smear-ripened cheese.</title>
        <authorList>
            <consortium name="US DOE Joint Genome Institute (JGI-PGF)"/>
            <person name="Walter F."/>
            <person name="Albersmeier A."/>
            <person name="Kalinowski J."/>
            <person name="Ruckert C."/>
        </authorList>
    </citation>
    <scope>NUCLEOTIDE SEQUENCE</scope>
    <source>
        <strain evidence="2">VKM B-2935</strain>
    </source>
</reference>
<dbReference type="Proteomes" id="UP001143328">
    <property type="component" value="Unassembled WGS sequence"/>
</dbReference>
<name>A0A9W6K9H8_9PSED</name>